<dbReference type="Pfam" id="PF07589">
    <property type="entry name" value="PEP-CTERM"/>
    <property type="match status" value="1"/>
</dbReference>
<sequence>MKKVIAGLVLAGAAAFNANASVIEFDDSAFGGTGSVFFDQLDWRPDEALVTQTDTNGNGSIFFGQDDFIEFGTTRLVNFNLGPSSMMPAGYELILDYDFAGVAEAFLPPFPGFPASQTVGFTAGSATIYADTNVNNGVIDGTAIALGTLSFRVGSCFNNLNTSTGSCNIVMKFDANPGYFFYNGNDISGNNFVYSELIVTVQDIIGLSPTYNGVPGSSQDFIIPHDGNQTFTVPEPASLAILGLGLLGLRLNRRNKN</sequence>
<dbReference type="NCBIfam" id="TIGR02595">
    <property type="entry name" value="PEP_CTERM"/>
    <property type="match status" value="1"/>
</dbReference>
<proteinExistence type="predicted"/>
<dbReference type="EMBL" id="CAAJGR010000118">
    <property type="protein sequence ID" value="VHO04959.1"/>
    <property type="molecule type" value="Genomic_DNA"/>
</dbReference>
<dbReference type="AlphaFoldDB" id="A0A486XRP1"/>
<protein>
    <recommendedName>
        <fullName evidence="2">Ice-binding protein C-terminal domain-containing protein</fullName>
    </recommendedName>
</protein>
<feature type="signal peptide" evidence="1">
    <location>
        <begin position="1"/>
        <end position="20"/>
    </location>
</feature>
<feature type="domain" description="Ice-binding protein C-terminal" evidence="2">
    <location>
        <begin position="232"/>
        <end position="254"/>
    </location>
</feature>
<keyword evidence="1" id="KW-0732">Signal</keyword>
<feature type="chain" id="PRO_5019790348" description="Ice-binding protein C-terminal domain-containing protein" evidence="1">
    <location>
        <begin position="21"/>
        <end position="257"/>
    </location>
</feature>
<name>A0A486XRP1_9GAMM</name>
<evidence type="ECO:0000256" key="1">
    <source>
        <dbReference type="SAM" id="SignalP"/>
    </source>
</evidence>
<evidence type="ECO:0000313" key="3">
    <source>
        <dbReference type="EMBL" id="VHO04959.1"/>
    </source>
</evidence>
<dbReference type="NCBIfam" id="NF033554">
    <property type="entry name" value="floc_PepA"/>
    <property type="match status" value="1"/>
</dbReference>
<gene>
    <name evidence="3" type="ORF">BAL341_2212</name>
</gene>
<dbReference type="InterPro" id="IPR013424">
    <property type="entry name" value="Ice-binding_C"/>
</dbReference>
<evidence type="ECO:0000259" key="2">
    <source>
        <dbReference type="Pfam" id="PF07589"/>
    </source>
</evidence>
<reference evidence="3" key="1">
    <citation type="submission" date="2019-04" db="EMBL/GenBank/DDBJ databases">
        <authorList>
            <person name="Brambilla D."/>
        </authorList>
    </citation>
    <scope>NUCLEOTIDE SEQUENCE</scope>
    <source>
        <strain evidence="3">BAL1</strain>
    </source>
</reference>
<accession>A0A486XRP1</accession>
<organism evidence="3">
    <name type="scientific">Rheinheimera sp. BAL341</name>
    <dbReference type="NCBI Taxonomy" id="1708203"/>
    <lineage>
        <taxon>Bacteria</taxon>
        <taxon>Pseudomonadati</taxon>
        <taxon>Pseudomonadota</taxon>
        <taxon>Gammaproteobacteria</taxon>
        <taxon>Chromatiales</taxon>
        <taxon>Chromatiaceae</taxon>
        <taxon>Rheinheimera</taxon>
    </lineage>
</organism>